<dbReference type="PROSITE" id="PS00452">
    <property type="entry name" value="GUANYLATE_CYCLASE_1"/>
    <property type="match status" value="2"/>
</dbReference>
<evidence type="ECO:0000256" key="8">
    <source>
        <dbReference type="ARBA" id="ARBA00022490"/>
    </source>
</evidence>
<keyword evidence="16 27" id="KW-1133">Transmembrane helix</keyword>
<dbReference type="GO" id="GO:0035556">
    <property type="term" value="P:intracellular signal transduction"/>
    <property type="evidence" value="ECO:0007669"/>
    <property type="project" value="InterPro"/>
</dbReference>
<evidence type="ECO:0000256" key="13">
    <source>
        <dbReference type="ARBA" id="ARBA00022741"/>
    </source>
</evidence>
<dbReference type="Gene3D" id="3.30.70.1230">
    <property type="entry name" value="Nucleotide cyclase"/>
    <property type="match status" value="2"/>
</dbReference>
<evidence type="ECO:0000256" key="17">
    <source>
        <dbReference type="ARBA" id="ARBA00022998"/>
    </source>
</evidence>
<feature type="transmembrane region" description="Helical" evidence="27">
    <location>
        <begin position="6"/>
        <end position="25"/>
    </location>
</feature>
<dbReference type="Pfam" id="PF00211">
    <property type="entry name" value="Guanylate_cyc"/>
    <property type="match status" value="2"/>
</dbReference>
<dbReference type="GO" id="GO:0005737">
    <property type="term" value="C:cytoplasm"/>
    <property type="evidence" value="ECO:0007669"/>
    <property type="project" value="UniProtKB-SubCell"/>
</dbReference>
<evidence type="ECO:0000256" key="9">
    <source>
        <dbReference type="ARBA" id="ARBA00022553"/>
    </source>
</evidence>
<evidence type="ECO:0000256" key="12">
    <source>
        <dbReference type="ARBA" id="ARBA00022737"/>
    </source>
</evidence>
<dbReference type="SMART" id="SM00044">
    <property type="entry name" value="CYCc"/>
    <property type="match status" value="2"/>
</dbReference>
<proteinExistence type="inferred from homology"/>
<dbReference type="Pfam" id="PF16214">
    <property type="entry name" value="AC_N"/>
    <property type="match status" value="1"/>
</dbReference>
<dbReference type="FunFam" id="3.30.70.1230:FF:000003">
    <property type="entry name" value="Adenylate cyclase"/>
    <property type="match status" value="1"/>
</dbReference>
<evidence type="ECO:0000256" key="2">
    <source>
        <dbReference type="ARBA" id="ARBA00001936"/>
    </source>
</evidence>
<comment type="cofactor">
    <cofactor evidence="3">
        <name>Mg(2+)</name>
        <dbReference type="ChEBI" id="CHEBI:18420"/>
    </cofactor>
</comment>
<evidence type="ECO:0000256" key="23">
    <source>
        <dbReference type="ARBA" id="ARBA00081224"/>
    </source>
</evidence>
<evidence type="ECO:0000259" key="28">
    <source>
        <dbReference type="PROSITE" id="PS50125"/>
    </source>
</evidence>
<dbReference type="GO" id="GO:0006171">
    <property type="term" value="P:cAMP biosynthetic process"/>
    <property type="evidence" value="ECO:0007669"/>
    <property type="project" value="UniProtKB-KW"/>
</dbReference>
<dbReference type="CDD" id="cd07302">
    <property type="entry name" value="CHD"/>
    <property type="match status" value="2"/>
</dbReference>
<dbReference type="SUPFAM" id="SSF55073">
    <property type="entry name" value="Nucleotide cyclase"/>
    <property type="match status" value="2"/>
</dbReference>
<evidence type="ECO:0000256" key="15">
    <source>
        <dbReference type="ARBA" id="ARBA00022842"/>
    </source>
</evidence>
<comment type="cofactor">
    <cofactor evidence="2">
        <name>Mn(2+)</name>
        <dbReference type="ChEBI" id="CHEBI:29035"/>
    </cofactor>
</comment>
<dbReference type="GO" id="GO:0004016">
    <property type="term" value="F:adenylate cyclase activity"/>
    <property type="evidence" value="ECO:0007669"/>
    <property type="project" value="UniProtKB-EC"/>
</dbReference>
<reference evidence="29" key="2">
    <citation type="submission" date="2025-09" db="UniProtKB">
        <authorList>
            <consortium name="Ensembl"/>
        </authorList>
    </citation>
    <scope>IDENTIFICATION</scope>
</reference>
<dbReference type="GO" id="GO:0005886">
    <property type="term" value="C:plasma membrane"/>
    <property type="evidence" value="ECO:0007669"/>
    <property type="project" value="UniProtKB-SubCell"/>
</dbReference>
<dbReference type="OrthoDB" id="10035433at2759"/>
<evidence type="ECO:0000256" key="18">
    <source>
        <dbReference type="ARBA" id="ARBA00023136"/>
    </source>
</evidence>
<evidence type="ECO:0000256" key="22">
    <source>
        <dbReference type="ARBA" id="ARBA00070498"/>
    </source>
</evidence>
<feature type="transmembrane region" description="Helical" evidence="27">
    <location>
        <begin position="498"/>
        <end position="519"/>
    </location>
</feature>
<keyword evidence="10 27" id="KW-0812">Transmembrane</keyword>
<sequence length="888" mass="101450">MKEQLIWQILANVIIFICGNLAGAYHKQLMELALQQTYQDTCNCIKSRIKLEFEKRQQERLLLSLLPAHIAMEMKAEIIQRLQGPKAGHLESTNNFHNLYVKRHTNVSILYADIVGFTRLASDCSPGELVHMLNELFGKFDQIAKENECMRIKILGDCYYCVSGLPISLPNHAKNCVKMGLDMCEAIKKVRDATGVDINMRVGVHSGNVLCGVIGLQKWQYDVWSHDVTLANHMEAGGIPGRVHITSVTLAHLNGAYKVEEGDGDARDPYLKEHNVKTFFIINPKEEKRSPQHHFRPRNTLEGAKMRASVRMTRYLESWGAAKPFAHLHHRDSMITENGKISTMDMPMGQYNFQHCRERTKSQKKKFEEELNERMIQAIDGINAQKQWLKSEDIQRISLLFYNKILEKEMRPRQRKRPSFVLCLHGIVFCEKSSLFLSFSPRKSILGISFGAAFLLLSFILFICFAGQLLQCNKKVSAFLRWILKSAGVIENRPWPRIMITLITTAVILTMAVFNMFFLNDGGVVESLPILNSSNISSPDARDQTLWYIQSNNFFLPYFIYSCILGLISCSVFLRINHELKMAIMLVALIVYSVILLHTHGSVLDNYSKPGILKDLKTMGSVSLFIFFITLLVLSRQNEYYCRLDFLWKNKFKKEREEIETMENLNRLLLENVLPAHVAEHFLARNLKNEDLYHQSYDCVCVMFASIPDFKEFYTESDVNKEGLECLRLLNEIIADFDDLLSKPKFRLSAMPSQEHSLEPDRQYMHIGTMVEFAFALGAKLDVINKHSFNDFKLRVGINHGPVIAGVIGAQKPQYDIWGNTVNVASRMDSTGILDKIQVTEETSNILQTLGYICTCRGIINVKGKGELQTYFVHTEMTKSLSQGNMAS</sequence>
<dbReference type="GO" id="GO:0007193">
    <property type="term" value="P:adenylate cyclase-inhibiting G protein-coupled receptor signaling pathway"/>
    <property type="evidence" value="ECO:0007669"/>
    <property type="project" value="TreeGrafter"/>
</dbReference>
<comment type="subcellular location">
    <subcellularLocation>
        <location evidence="5">Cell membrane</location>
        <topology evidence="5">Multi-pass membrane protein</topology>
    </subcellularLocation>
    <subcellularLocation>
        <location evidence="4">Cytoplasm</location>
    </subcellularLocation>
</comment>
<feature type="transmembrane region" description="Helical" evidence="27">
    <location>
        <begin position="445"/>
        <end position="470"/>
    </location>
</feature>
<evidence type="ECO:0000256" key="27">
    <source>
        <dbReference type="SAM" id="Phobius"/>
    </source>
</evidence>
<evidence type="ECO:0000256" key="5">
    <source>
        <dbReference type="ARBA" id="ARBA00004651"/>
    </source>
</evidence>
<comment type="function">
    <text evidence="21">Catalyzes the formation of the signaling molecule cAMP in response to G-protein signaling.</text>
</comment>
<dbReference type="InterPro" id="IPR009398">
    <property type="entry name" value="Adcy_conserved_dom"/>
</dbReference>
<evidence type="ECO:0000256" key="6">
    <source>
        <dbReference type="ARBA" id="ARBA00012201"/>
    </source>
</evidence>
<keyword evidence="19" id="KW-0325">Glycoprotein</keyword>
<dbReference type="GeneTree" id="ENSGT00940000156424"/>
<evidence type="ECO:0000256" key="21">
    <source>
        <dbReference type="ARBA" id="ARBA00053200"/>
    </source>
</evidence>
<dbReference type="InterPro" id="IPR018297">
    <property type="entry name" value="A/G_cyclase_CS"/>
</dbReference>
<evidence type="ECO:0000313" key="29">
    <source>
        <dbReference type="Ensembl" id="ENSNNAP00000020831.1"/>
    </source>
</evidence>
<comment type="similarity">
    <text evidence="26">Belongs to the adenylyl cyclase class-4/guanylyl cyclase family.</text>
</comment>
<name>A0A8C6XWF3_NAJNA</name>
<keyword evidence="7" id="KW-1003">Cell membrane</keyword>
<dbReference type="PANTHER" id="PTHR45627">
    <property type="entry name" value="ADENYLATE CYCLASE TYPE 1"/>
    <property type="match status" value="1"/>
</dbReference>
<evidence type="ECO:0000256" key="7">
    <source>
        <dbReference type="ARBA" id="ARBA00022475"/>
    </source>
</evidence>
<dbReference type="PANTHER" id="PTHR45627:SF6">
    <property type="entry name" value="ADENYLATE CYCLASE TYPE 2"/>
    <property type="match status" value="1"/>
</dbReference>
<keyword evidence="8" id="KW-0963">Cytoplasm</keyword>
<dbReference type="PROSITE" id="PS50125">
    <property type="entry name" value="GUANYLATE_CYCLASE_2"/>
    <property type="match status" value="2"/>
</dbReference>
<keyword evidence="11" id="KW-0479">Metal-binding</keyword>
<keyword evidence="14" id="KW-0067">ATP-binding</keyword>
<organism evidence="29 30">
    <name type="scientific">Naja naja</name>
    <name type="common">Indian cobra</name>
    <dbReference type="NCBI Taxonomy" id="35670"/>
    <lineage>
        <taxon>Eukaryota</taxon>
        <taxon>Metazoa</taxon>
        <taxon>Chordata</taxon>
        <taxon>Craniata</taxon>
        <taxon>Vertebrata</taxon>
        <taxon>Euteleostomi</taxon>
        <taxon>Lepidosauria</taxon>
        <taxon>Squamata</taxon>
        <taxon>Bifurcata</taxon>
        <taxon>Unidentata</taxon>
        <taxon>Episquamata</taxon>
        <taxon>Toxicofera</taxon>
        <taxon>Serpentes</taxon>
        <taxon>Colubroidea</taxon>
        <taxon>Elapidae</taxon>
        <taxon>Elapinae</taxon>
        <taxon>Naja</taxon>
    </lineage>
</organism>
<evidence type="ECO:0000256" key="11">
    <source>
        <dbReference type="ARBA" id="ARBA00022723"/>
    </source>
</evidence>
<evidence type="ECO:0000256" key="20">
    <source>
        <dbReference type="ARBA" id="ARBA00023239"/>
    </source>
</evidence>
<feature type="transmembrane region" description="Helical" evidence="27">
    <location>
        <begin position="616"/>
        <end position="634"/>
    </location>
</feature>
<keyword evidence="9" id="KW-0597">Phosphoprotein</keyword>
<evidence type="ECO:0000256" key="25">
    <source>
        <dbReference type="ARBA" id="ARBA00081426"/>
    </source>
</evidence>
<dbReference type="Pfam" id="PF06327">
    <property type="entry name" value="Adcy_cons_dom"/>
    <property type="match status" value="1"/>
</dbReference>
<dbReference type="GO" id="GO:0007189">
    <property type="term" value="P:adenylate cyclase-activating G protein-coupled receptor signaling pathway"/>
    <property type="evidence" value="ECO:0007669"/>
    <property type="project" value="TreeGrafter"/>
</dbReference>
<dbReference type="Ensembl" id="ENSNNAT00000021847.1">
    <property type="protein sequence ID" value="ENSNNAP00000020831.1"/>
    <property type="gene ID" value="ENSNNAG00000012796.1"/>
</dbReference>
<keyword evidence="18 27" id="KW-0472">Membrane</keyword>
<feature type="transmembrane region" description="Helical" evidence="27">
    <location>
        <begin position="583"/>
        <end position="604"/>
    </location>
</feature>
<keyword evidence="17" id="KW-0115">cAMP biosynthesis</keyword>
<keyword evidence="12" id="KW-0677">Repeat</keyword>
<reference evidence="29" key="1">
    <citation type="submission" date="2025-08" db="UniProtKB">
        <authorList>
            <consortium name="Ensembl"/>
        </authorList>
    </citation>
    <scope>IDENTIFICATION</scope>
</reference>
<dbReference type="GO" id="GO:0046872">
    <property type="term" value="F:metal ion binding"/>
    <property type="evidence" value="ECO:0007669"/>
    <property type="project" value="UniProtKB-KW"/>
</dbReference>
<dbReference type="EC" id="4.6.1.1" evidence="6"/>
<dbReference type="AlphaFoldDB" id="A0A8C6XWF3"/>
<evidence type="ECO:0000256" key="14">
    <source>
        <dbReference type="ARBA" id="ARBA00022840"/>
    </source>
</evidence>
<evidence type="ECO:0000256" key="1">
    <source>
        <dbReference type="ARBA" id="ARBA00001593"/>
    </source>
</evidence>
<evidence type="ECO:0000256" key="10">
    <source>
        <dbReference type="ARBA" id="ARBA00022692"/>
    </source>
</evidence>
<dbReference type="Proteomes" id="UP000694559">
    <property type="component" value="Unplaced"/>
</dbReference>
<dbReference type="InterPro" id="IPR001054">
    <property type="entry name" value="A/G_cyclase"/>
</dbReference>
<evidence type="ECO:0000313" key="30">
    <source>
        <dbReference type="Proteomes" id="UP000694559"/>
    </source>
</evidence>
<evidence type="ECO:0000256" key="3">
    <source>
        <dbReference type="ARBA" id="ARBA00001946"/>
    </source>
</evidence>
<evidence type="ECO:0000256" key="19">
    <source>
        <dbReference type="ARBA" id="ARBA00023180"/>
    </source>
</evidence>
<dbReference type="FunFam" id="3.30.70.1230:FF:000020">
    <property type="entry name" value="Adenylate cyclase"/>
    <property type="match status" value="1"/>
</dbReference>
<feature type="transmembrane region" description="Helical" evidence="27">
    <location>
        <begin position="555"/>
        <end position="576"/>
    </location>
</feature>
<evidence type="ECO:0000256" key="26">
    <source>
        <dbReference type="RuleBase" id="RU000405"/>
    </source>
</evidence>
<dbReference type="InterPro" id="IPR029787">
    <property type="entry name" value="Nucleotide_cyclase"/>
</dbReference>
<accession>A0A8C6XWF3</accession>
<evidence type="ECO:0000256" key="16">
    <source>
        <dbReference type="ARBA" id="ARBA00022989"/>
    </source>
</evidence>
<evidence type="ECO:0000256" key="4">
    <source>
        <dbReference type="ARBA" id="ARBA00004496"/>
    </source>
</evidence>
<keyword evidence="13" id="KW-0547">Nucleotide-binding</keyword>
<evidence type="ECO:0000256" key="24">
    <source>
        <dbReference type="ARBA" id="ARBA00081241"/>
    </source>
</evidence>
<keyword evidence="30" id="KW-1185">Reference proteome</keyword>
<dbReference type="InterPro" id="IPR032628">
    <property type="entry name" value="AC_N"/>
</dbReference>
<keyword evidence="15" id="KW-0460">Magnesium</keyword>
<keyword evidence="20 26" id="KW-0456">Lyase</keyword>
<protein>
    <recommendedName>
        <fullName evidence="22">Adenylate cyclase type 4</fullName>
        <ecNumber evidence="6">4.6.1.1</ecNumber>
    </recommendedName>
    <alternativeName>
        <fullName evidence="25">ATP pyrophosphate-lyase 4</fullName>
    </alternativeName>
    <alternativeName>
        <fullName evidence="23">Adenylate cyclase type IV</fullName>
    </alternativeName>
    <alternativeName>
        <fullName evidence="24">Adenylyl cyclase 4</fullName>
    </alternativeName>
</protein>
<gene>
    <name evidence="29" type="primary">ADCY2</name>
</gene>
<feature type="domain" description="Guanylate cyclase" evidence="28">
    <location>
        <begin position="108"/>
        <end position="235"/>
    </location>
</feature>
<comment type="catalytic activity">
    <reaction evidence="1">
        <text>ATP = 3',5'-cyclic AMP + diphosphate</text>
        <dbReference type="Rhea" id="RHEA:15389"/>
        <dbReference type="ChEBI" id="CHEBI:30616"/>
        <dbReference type="ChEBI" id="CHEBI:33019"/>
        <dbReference type="ChEBI" id="CHEBI:58165"/>
        <dbReference type="EC" id="4.6.1.1"/>
    </reaction>
</comment>
<feature type="domain" description="Guanylate cyclase" evidence="28">
    <location>
        <begin position="701"/>
        <end position="829"/>
    </location>
</feature>
<dbReference type="GO" id="GO:0005524">
    <property type="term" value="F:ATP binding"/>
    <property type="evidence" value="ECO:0007669"/>
    <property type="project" value="UniProtKB-KW"/>
</dbReference>